<dbReference type="InterPro" id="IPR007553">
    <property type="entry name" value="2-thiour_desulf"/>
</dbReference>
<proteinExistence type="predicted"/>
<accession>A0A940NJJ7</accession>
<dbReference type="Pfam" id="PF04463">
    <property type="entry name" value="2-thiour_desulf"/>
    <property type="match status" value="1"/>
</dbReference>
<dbReference type="PANTHER" id="PTHR30087">
    <property type="entry name" value="INNER MEMBRANE PROTEIN"/>
    <property type="match status" value="1"/>
</dbReference>
<sequence length="322" mass="37443">MRNFAKPRVVVSKCIEFEACRYNGELLHDETVQQLEPFVDYIPICPEVEIGLGTPRDTIRIVEINGVERLIQPSTGMNLTDKMNAFSENFLASLTDVDGFILKNRSPSCGTRDVKIYSNNGKMPVLSKGSGMFGRKVLAQFGHAAVEEEGRLKNFTIREHFFIKLFTLAHWRKMKEKPTYQKLQDFQASNKYLFMTYSQTKLKELGRIVAEHRKIDLEIIYNKYEQLLYQLLSKTPQYRSHVNTCQHIFGYYSKSLSDKERKYFLDLLDKYVDKKVPLSAVVSLLKSWAIRFNQEYLLSQTYFEPYPEELVAISDSGKGRDY</sequence>
<feature type="domain" description="DUF1722" evidence="1">
    <location>
        <begin position="191"/>
        <end position="307"/>
    </location>
</feature>
<evidence type="ECO:0000259" key="1">
    <source>
        <dbReference type="Pfam" id="PF08349"/>
    </source>
</evidence>
<organism evidence="2 3">
    <name type="scientific">Gottfriedia endophytica</name>
    <dbReference type="NCBI Taxonomy" id="2820819"/>
    <lineage>
        <taxon>Bacteria</taxon>
        <taxon>Bacillati</taxon>
        <taxon>Bacillota</taxon>
        <taxon>Bacilli</taxon>
        <taxon>Bacillales</taxon>
        <taxon>Bacillaceae</taxon>
        <taxon>Gottfriedia</taxon>
    </lineage>
</organism>
<keyword evidence="3" id="KW-1185">Reference proteome</keyword>
<dbReference type="AlphaFoldDB" id="A0A940NJJ7"/>
<dbReference type="PIRSF" id="PIRSF037004">
    <property type="entry name" value="UCP037004"/>
    <property type="match status" value="1"/>
</dbReference>
<evidence type="ECO:0000313" key="3">
    <source>
        <dbReference type="Proteomes" id="UP000682134"/>
    </source>
</evidence>
<dbReference type="InterPro" id="IPR013560">
    <property type="entry name" value="DUF1722"/>
</dbReference>
<name>A0A940NJJ7_9BACI</name>
<comment type="caution">
    <text evidence="2">The sequence shown here is derived from an EMBL/GenBank/DDBJ whole genome shotgun (WGS) entry which is preliminary data.</text>
</comment>
<dbReference type="Proteomes" id="UP000682134">
    <property type="component" value="Unassembled WGS sequence"/>
</dbReference>
<dbReference type="RefSeq" id="WP_209406832.1">
    <property type="nucleotide sequence ID" value="NZ_JAGIYQ010000011.1"/>
</dbReference>
<dbReference type="PANTHER" id="PTHR30087:SF0">
    <property type="entry name" value="INNER MEMBRANE PROTEIN"/>
    <property type="match status" value="1"/>
</dbReference>
<reference evidence="2" key="1">
    <citation type="submission" date="2021-04" db="EMBL/GenBank/DDBJ databases">
        <title>Genome seq and assembly of Bacillus sp.</title>
        <authorList>
            <person name="Chhetri G."/>
        </authorList>
    </citation>
    <scope>NUCLEOTIDE SEQUENCE</scope>
    <source>
        <strain evidence="2">RG28</strain>
    </source>
</reference>
<dbReference type="EMBL" id="JAGIYQ010000011">
    <property type="protein sequence ID" value="MBP0726489.1"/>
    <property type="molecule type" value="Genomic_DNA"/>
</dbReference>
<dbReference type="InterPro" id="IPR017087">
    <property type="entry name" value="UCP037004"/>
</dbReference>
<gene>
    <name evidence="2" type="ORF">J5Y03_15115</name>
</gene>
<protein>
    <submittedName>
        <fullName evidence="2">DUF523 and DUF1722 domain-containing protein</fullName>
    </submittedName>
</protein>
<dbReference type="Pfam" id="PF08349">
    <property type="entry name" value="DUF1722"/>
    <property type="match status" value="1"/>
</dbReference>
<evidence type="ECO:0000313" key="2">
    <source>
        <dbReference type="EMBL" id="MBP0726489.1"/>
    </source>
</evidence>